<dbReference type="EMBL" id="DSDY01000155">
    <property type="protein sequence ID" value="HDS10965.1"/>
    <property type="molecule type" value="Genomic_DNA"/>
</dbReference>
<dbReference type="PANTHER" id="PTHR10953">
    <property type="entry name" value="UBIQUITIN-ACTIVATING ENZYME E1"/>
    <property type="match status" value="1"/>
</dbReference>
<sequence length="240" mass="26583">MDISWRRYDRQLHDLGVEGQLKIRSSTVLVAGLGGLGSIASLYLVAAGVGKVILVDKDKVEETNLNRQVIYMPEDIGMEKAVVAQRRLKSFNPEVEVEAYVMDVFSPEFEEIVKKSDVVIDGMDGWRQRLRINELIVKHKKPLIHAAVESWYGQLMVVVPGETPCLHCLFSSIGNRSCVRIVGPVAGVLGLMEALEAIKLIVGKGSVVKNKLLVVDLKNMSFDFINVKRNPRCPVCGQLG</sequence>
<name>A0A7C1I4J7_9CREN</name>
<dbReference type="GO" id="GO:0008641">
    <property type="term" value="F:ubiquitin-like modifier activating enzyme activity"/>
    <property type="evidence" value="ECO:0007669"/>
    <property type="project" value="InterPro"/>
</dbReference>
<dbReference type="GO" id="GO:0004792">
    <property type="term" value="F:thiosulfate-cyanide sulfurtransferase activity"/>
    <property type="evidence" value="ECO:0007669"/>
    <property type="project" value="TreeGrafter"/>
</dbReference>
<evidence type="ECO:0000313" key="4">
    <source>
        <dbReference type="EMBL" id="HDS10965.1"/>
    </source>
</evidence>
<dbReference type="SUPFAM" id="SSF69572">
    <property type="entry name" value="Activating enzymes of the ubiquitin-like proteins"/>
    <property type="match status" value="1"/>
</dbReference>
<proteinExistence type="inferred from homology"/>
<dbReference type="CDD" id="cd00757">
    <property type="entry name" value="ThiF_MoeB_HesA_family"/>
    <property type="match status" value="1"/>
</dbReference>
<dbReference type="GO" id="GO:0016779">
    <property type="term" value="F:nucleotidyltransferase activity"/>
    <property type="evidence" value="ECO:0007669"/>
    <property type="project" value="TreeGrafter"/>
</dbReference>
<keyword evidence="2" id="KW-0812">Transmembrane</keyword>
<dbReference type="Pfam" id="PF00899">
    <property type="entry name" value="ThiF"/>
    <property type="match status" value="1"/>
</dbReference>
<dbReference type="FunFam" id="3.40.50.720:FF:000080">
    <property type="entry name" value="Thiazole biosynthesis adenylyltransferase ThiF"/>
    <property type="match status" value="1"/>
</dbReference>
<feature type="transmembrane region" description="Helical" evidence="2">
    <location>
        <begin position="28"/>
        <end position="49"/>
    </location>
</feature>
<dbReference type="PANTHER" id="PTHR10953:SF102">
    <property type="entry name" value="ADENYLYLTRANSFERASE AND SULFURTRANSFERASE MOCS3"/>
    <property type="match status" value="1"/>
</dbReference>
<accession>A0A7C1I4J7</accession>
<evidence type="ECO:0000256" key="1">
    <source>
        <dbReference type="ARBA" id="ARBA00009919"/>
    </source>
</evidence>
<comment type="caution">
    <text evidence="4">The sequence shown here is derived from an EMBL/GenBank/DDBJ whole genome shotgun (WGS) entry which is preliminary data.</text>
</comment>
<dbReference type="InterPro" id="IPR045886">
    <property type="entry name" value="ThiF/MoeB/HesA"/>
</dbReference>
<dbReference type="InterPro" id="IPR000594">
    <property type="entry name" value="ThiF_NAD_FAD-bd"/>
</dbReference>
<feature type="domain" description="THIF-type NAD/FAD binding fold" evidence="3">
    <location>
        <begin position="8"/>
        <end position="235"/>
    </location>
</feature>
<reference evidence="4" key="1">
    <citation type="journal article" date="2020" name="mSystems">
        <title>Genome- and Community-Level Interaction Insights into Carbon Utilization and Element Cycling Functions of Hydrothermarchaeota in Hydrothermal Sediment.</title>
        <authorList>
            <person name="Zhou Z."/>
            <person name="Liu Y."/>
            <person name="Xu W."/>
            <person name="Pan J."/>
            <person name="Luo Z.H."/>
            <person name="Li M."/>
        </authorList>
    </citation>
    <scope>NUCLEOTIDE SEQUENCE [LARGE SCALE GENOMIC DNA]</scope>
    <source>
        <strain evidence="4">SpSt-123</strain>
    </source>
</reference>
<organism evidence="4">
    <name type="scientific">Fervidicoccus fontis</name>
    <dbReference type="NCBI Taxonomy" id="683846"/>
    <lineage>
        <taxon>Archaea</taxon>
        <taxon>Thermoproteota</taxon>
        <taxon>Thermoprotei</taxon>
        <taxon>Fervidicoccales</taxon>
        <taxon>Fervidicoccaceae</taxon>
        <taxon>Fervidicoccus</taxon>
    </lineage>
</organism>
<dbReference type="Gene3D" id="3.40.50.720">
    <property type="entry name" value="NAD(P)-binding Rossmann-like Domain"/>
    <property type="match status" value="1"/>
</dbReference>
<keyword evidence="2" id="KW-0472">Membrane</keyword>
<dbReference type="AlphaFoldDB" id="A0A7C1I4J7"/>
<dbReference type="GO" id="GO:0005737">
    <property type="term" value="C:cytoplasm"/>
    <property type="evidence" value="ECO:0007669"/>
    <property type="project" value="TreeGrafter"/>
</dbReference>
<evidence type="ECO:0000259" key="3">
    <source>
        <dbReference type="Pfam" id="PF00899"/>
    </source>
</evidence>
<gene>
    <name evidence="4" type="ORF">ENO04_05075</name>
</gene>
<protein>
    <submittedName>
        <fullName evidence="4">HesA/MoeB/ThiF family protein</fullName>
    </submittedName>
</protein>
<comment type="similarity">
    <text evidence="1">Belongs to the HesA/MoeB/ThiF family.</text>
</comment>
<evidence type="ECO:0000256" key="2">
    <source>
        <dbReference type="SAM" id="Phobius"/>
    </source>
</evidence>
<keyword evidence="2" id="KW-1133">Transmembrane helix</keyword>
<dbReference type="InterPro" id="IPR035985">
    <property type="entry name" value="Ubiquitin-activating_enz"/>
</dbReference>